<keyword evidence="10" id="KW-1185">Reference proteome</keyword>
<evidence type="ECO:0000256" key="3">
    <source>
        <dbReference type="ARBA" id="ARBA00022475"/>
    </source>
</evidence>
<keyword evidence="5 7" id="KW-1133">Transmembrane helix</keyword>
<comment type="caution">
    <text evidence="9">The sequence shown here is derived from an EMBL/GenBank/DDBJ whole genome shotgun (WGS) entry which is preliminary data.</text>
</comment>
<name>A0A562R4F3_9BACT</name>
<dbReference type="PANTHER" id="PTHR30252">
    <property type="entry name" value="INNER MEMBRANE PEPTIDE TRANSPORTER"/>
    <property type="match status" value="1"/>
</dbReference>
<evidence type="ECO:0000313" key="10">
    <source>
        <dbReference type="Proteomes" id="UP000318307"/>
    </source>
</evidence>
<feature type="transmembrane region" description="Helical" evidence="7">
    <location>
        <begin position="547"/>
        <end position="566"/>
    </location>
</feature>
<dbReference type="Pfam" id="PF02554">
    <property type="entry name" value="CstA"/>
    <property type="match status" value="2"/>
</dbReference>
<gene>
    <name evidence="9" type="ORF">LZ24_03189</name>
</gene>
<feature type="domain" description="CstA N-terminal" evidence="8">
    <location>
        <begin position="390"/>
        <end position="530"/>
    </location>
</feature>
<feature type="transmembrane region" description="Helical" evidence="7">
    <location>
        <begin position="273"/>
        <end position="291"/>
    </location>
</feature>
<feature type="domain" description="CstA N-terminal" evidence="8">
    <location>
        <begin position="4"/>
        <end position="382"/>
    </location>
</feature>
<reference evidence="9 10" key="1">
    <citation type="submission" date="2019-07" db="EMBL/GenBank/DDBJ databases">
        <title>Genome sequencing of 100 strains of the haloalkaliphilic chemolithoautotrophic sulfur-oxidizing bacterium Thioalkalivibrio.</title>
        <authorList>
            <person name="Muyzer G."/>
        </authorList>
    </citation>
    <scope>NUCLEOTIDE SEQUENCE [LARGE SCALE GENOMIC DNA]</scope>
    <source>
        <strain evidence="9 10">ASO4-4</strain>
    </source>
</reference>
<evidence type="ECO:0000256" key="2">
    <source>
        <dbReference type="ARBA" id="ARBA00007755"/>
    </source>
</evidence>
<evidence type="ECO:0000313" key="9">
    <source>
        <dbReference type="EMBL" id="TWI63937.1"/>
    </source>
</evidence>
<feature type="transmembrane region" description="Helical" evidence="7">
    <location>
        <begin position="408"/>
        <end position="434"/>
    </location>
</feature>
<dbReference type="GO" id="GO:0005886">
    <property type="term" value="C:plasma membrane"/>
    <property type="evidence" value="ECO:0007669"/>
    <property type="project" value="UniProtKB-SubCell"/>
</dbReference>
<evidence type="ECO:0000256" key="7">
    <source>
        <dbReference type="SAM" id="Phobius"/>
    </source>
</evidence>
<dbReference type="Proteomes" id="UP000318307">
    <property type="component" value="Unassembled WGS sequence"/>
</dbReference>
<accession>A0A562R4F3</accession>
<dbReference type="RefSeq" id="WP_222427674.1">
    <property type="nucleotide sequence ID" value="NZ_VLLC01000045.1"/>
</dbReference>
<feature type="transmembrane region" description="Helical" evidence="7">
    <location>
        <begin position="215"/>
        <end position="235"/>
    </location>
</feature>
<feature type="transmembrane region" description="Helical" evidence="7">
    <location>
        <begin position="482"/>
        <end position="507"/>
    </location>
</feature>
<evidence type="ECO:0000256" key="5">
    <source>
        <dbReference type="ARBA" id="ARBA00022989"/>
    </source>
</evidence>
<feature type="transmembrane region" description="Helical" evidence="7">
    <location>
        <begin position="311"/>
        <end position="335"/>
    </location>
</feature>
<feature type="transmembrane region" description="Helical" evidence="7">
    <location>
        <begin position="356"/>
        <end position="376"/>
    </location>
</feature>
<evidence type="ECO:0000256" key="1">
    <source>
        <dbReference type="ARBA" id="ARBA00004651"/>
    </source>
</evidence>
<dbReference type="EMBL" id="VLLC01000045">
    <property type="protein sequence ID" value="TWI63937.1"/>
    <property type="molecule type" value="Genomic_DNA"/>
</dbReference>
<feature type="transmembrane region" description="Helical" evidence="7">
    <location>
        <begin position="455"/>
        <end position="476"/>
    </location>
</feature>
<dbReference type="PANTHER" id="PTHR30252:SF0">
    <property type="entry name" value="PEPTIDE TRANSPORTER CSTA"/>
    <property type="match status" value="1"/>
</dbReference>
<feature type="transmembrane region" description="Helical" evidence="7">
    <location>
        <begin position="185"/>
        <end position="208"/>
    </location>
</feature>
<evidence type="ECO:0000256" key="4">
    <source>
        <dbReference type="ARBA" id="ARBA00022692"/>
    </source>
</evidence>
<keyword evidence="4 7" id="KW-0812">Transmembrane</keyword>
<sequence>MNILVLLLAGLAFLGAGYLFYGRMIARIFDENDENPTPAMAMEDGRDYVPTRTGIAFSHHFASIAGAGPIVGPTVAMLFGVIPVWLWLLLGTIFFGAVHDYTCLFTSLREKGRSMAEVSRSTLGRAGFFLFIAFTTVMILLVTSAFLGLSATALTSLVPLAEMKISGSGFLQTIVGADGIERAKIGGIASTSVIILTIFAPLIGWMLYRRNVRSAIVTPVAIIIVSMSVVFGIFFPVSVGMHTWMIILTVYVVIACGAPVWTLLQPRDFMNSFILYAGIFLLLAGIVVAGLKGVTTQAPALNVAQGNMKLGMIWPFLFITVACGAISGFHSLVAGGTVSKQIRLESDARKTGYGGMVLEGVFAMVVLLTLAAGLSFDSYMQIVWPESGPSNPILAFALSMGSLLHMSFGLPVAFGTIFGILMVEGFVVTTLDTAVRLNRYLFEELWSVLFKKVPAILRSYIFNAALSAGLMLWLSWTNTFTLIWPVFGAANQLLAALGLIVVSVWLAKWKKPTLFTLIPAILMLATTVWALWVMLFDKYIPAGKMPLIVTAILLMVLALAVMAVAFTEMRRIFRSSHP</sequence>
<dbReference type="AlphaFoldDB" id="A0A562R4F3"/>
<feature type="transmembrane region" description="Helical" evidence="7">
    <location>
        <begin position="514"/>
        <end position="535"/>
    </location>
</feature>
<organism evidence="9 10">
    <name type="scientific">Desulfobotulus alkaliphilus</name>
    <dbReference type="NCBI Taxonomy" id="622671"/>
    <lineage>
        <taxon>Bacteria</taxon>
        <taxon>Pseudomonadati</taxon>
        <taxon>Thermodesulfobacteriota</taxon>
        <taxon>Desulfobacteria</taxon>
        <taxon>Desulfobacterales</taxon>
        <taxon>Desulfobacteraceae</taxon>
        <taxon>Desulfobotulus</taxon>
    </lineage>
</organism>
<feature type="transmembrane region" description="Helical" evidence="7">
    <location>
        <begin position="126"/>
        <end position="149"/>
    </location>
</feature>
<dbReference type="InterPro" id="IPR003706">
    <property type="entry name" value="CstA_N"/>
</dbReference>
<protein>
    <submittedName>
        <fullName evidence="9">Carbon starvation protein</fullName>
    </submittedName>
</protein>
<evidence type="ECO:0000256" key="6">
    <source>
        <dbReference type="ARBA" id="ARBA00023136"/>
    </source>
</evidence>
<feature type="transmembrane region" description="Helical" evidence="7">
    <location>
        <begin position="241"/>
        <end position="261"/>
    </location>
</feature>
<dbReference type="InterPro" id="IPR051605">
    <property type="entry name" value="CstA"/>
</dbReference>
<evidence type="ECO:0000259" key="8">
    <source>
        <dbReference type="Pfam" id="PF02554"/>
    </source>
</evidence>
<keyword evidence="3" id="KW-1003">Cell membrane</keyword>
<keyword evidence="6 7" id="KW-0472">Membrane</keyword>
<proteinExistence type="inferred from homology"/>
<feature type="transmembrane region" description="Helical" evidence="7">
    <location>
        <begin position="84"/>
        <end position="105"/>
    </location>
</feature>
<comment type="similarity">
    <text evidence="2">Belongs to the peptide transporter carbon starvation (CstA) (TC 2.A.114) family.</text>
</comment>
<comment type="subcellular location">
    <subcellularLocation>
        <location evidence="1">Cell membrane</location>
        <topology evidence="1">Multi-pass membrane protein</topology>
    </subcellularLocation>
</comment>
<dbReference type="GO" id="GO:0009267">
    <property type="term" value="P:cellular response to starvation"/>
    <property type="evidence" value="ECO:0007669"/>
    <property type="project" value="InterPro"/>
</dbReference>